<dbReference type="EMBL" id="CAJNRG010013161">
    <property type="protein sequence ID" value="CAF2146049.1"/>
    <property type="molecule type" value="Genomic_DNA"/>
</dbReference>
<dbReference type="EMBL" id="CAJNRF010008875">
    <property type="protein sequence ID" value="CAF2105600.1"/>
    <property type="molecule type" value="Genomic_DNA"/>
</dbReference>
<proteinExistence type="predicted"/>
<protein>
    <recommendedName>
        <fullName evidence="3">EF-hand domain-containing protein</fullName>
    </recommendedName>
</protein>
<keyword evidence="1" id="KW-0106">Calcium</keyword>
<evidence type="ECO:0000256" key="1">
    <source>
        <dbReference type="ARBA" id="ARBA00022837"/>
    </source>
</evidence>
<dbReference type="Proteomes" id="UP000663842">
    <property type="component" value="Unassembled WGS sequence"/>
</dbReference>
<dbReference type="SMART" id="SM00054">
    <property type="entry name" value="EFh"/>
    <property type="match status" value="1"/>
</dbReference>
<dbReference type="InterPro" id="IPR002048">
    <property type="entry name" value="EF_hand_dom"/>
</dbReference>
<dbReference type="AlphaFoldDB" id="A0A816U9H6"/>
<comment type="caution">
    <text evidence="4">The sequence shown here is derived from an EMBL/GenBank/DDBJ whole genome shotgun (WGS) entry which is preliminary data.</text>
</comment>
<dbReference type="Pfam" id="PF13202">
    <property type="entry name" value="EF-hand_5"/>
    <property type="match status" value="1"/>
</dbReference>
<organism evidence="4 7">
    <name type="scientific">Rotaria magnacalcarata</name>
    <dbReference type="NCBI Taxonomy" id="392030"/>
    <lineage>
        <taxon>Eukaryota</taxon>
        <taxon>Metazoa</taxon>
        <taxon>Spiralia</taxon>
        <taxon>Gnathifera</taxon>
        <taxon>Rotifera</taxon>
        <taxon>Eurotatoria</taxon>
        <taxon>Bdelloidea</taxon>
        <taxon>Philodinida</taxon>
        <taxon>Philodinidae</taxon>
        <taxon>Rotaria</taxon>
    </lineage>
</organism>
<dbReference type="SUPFAM" id="SSF47473">
    <property type="entry name" value="EF-hand"/>
    <property type="match status" value="1"/>
</dbReference>
<dbReference type="Proteomes" id="UP000663856">
    <property type="component" value="Unassembled WGS sequence"/>
</dbReference>
<dbReference type="Proteomes" id="UP000663887">
    <property type="component" value="Unassembled WGS sequence"/>
</dbReference>
<accession>A0A816U9H6</accession>
<dbReference type="PROSITE" id="PS00018">
    <property type="entry name" value="EF_HAND_1"/>
    <property type="match status" value="1"/>
</dbReference>
<feature type="domain" description="EF-hand" evidence="3">
    <location>
        <begin position="2"/>
        <end position="37"/>
    </location>
</feature>
<evidence type="ECO:0000313" key="6">
    <source>
        <dbReference type="EMBL" id="CAF3993526.1"/>
    </source>
</evidence>
<evidence type="ECO:0000313" key="7">
    <source>
        <dbReference type="Proteomes" id="UP000663856"/>
    </source>
</evidence>
<evidence type="ECO:0000313" key="4">
    <source>
        <dbReference type="EMBL" id="CAF2105600.1"/>
    </source>
</evidence>
<name>A0A816U9H6_9BILA</name>
<reference evidence="4" key="1">
    <citation type="submission" date="2021-02" db="EMBL/GenBank/DDBJ databases">
        <authorList>
            <person name="Nowell W R."/>
        </authorList>
    </citation>
    <scope>NUCLEOTIDE SEQUENCE</scope>
</reference>
<dbReference type="PROSITE" id="PS50222">
    <property type="entry name" value="EF_HAND_2"/>
    <property type="match status" value="1"/>
</dbReference>
<evidence type="ECO:0000259" key="3">
    <source>
        <dbReference type="PROSITE" id="PS50222"/>
    </source>
</evidence>
<dbReference type="Gene3D" id="1.10.238.10">
    <property type="entry name" value="EF-hand"/>
    <property type="match status" value="1"/>
</dbReference>
<feature type="region of interest" description="Disordered" evidence="2">
    <location>
        <begin position="188"/>
        <end position="208"/>
    </location>
</feature>
<evidence type="ECO:0000256" key="2">
    <source>
        <dbReference type="SAM" id="MobiDB-lite"/>
    </source>
</evidence>
<dbReference type="EMBL" id="CAJOBF010001898">
    <property type="protein sequence ID" value="CAF3993526.1"/>
    <property type="molecule type" value="Genomic_DNA"/>
</dbReference>
<dbReference type="InterPro" id="IPR018247">
    <property type="entry name" value="EF_Hand_1_Ca_BS"/>
</dbReference>
<dbReference type="GO" id="GO:0005509">
    <property type="term" value="F:calcium ion binding"/>
    <property type="evidence" value="ECO:0007669"/>
    <property type="project" value="InterPro"/>
</dbReference>
<gene>
    <name evidence="6" type="ORF">UXM345_LOCUS15747</name>
    <name evidence="4" type="ORF">WKI299_LOCUS21291</name>
    <name evidence="5" type="ORF">XDN619_LOCUS27738</name>
</gene>
<evidence type="ECO:0000313" key="5">
    <source>
        <dbReference type="EMBL" id="CAF2146049.1"/>
    </source>
</evidence>
<dbReference type="InterPro" id="IPR011992">
    <property type="entry name" value="EF-hand-dom_pair"/>
</dbReference>
<sequence length="414" mass="46278">MTTNDAVEEIFDEVDTNRDGRIDKDELRNWASKPDEVTTFSHESSACDTSRDHNTTGWDDRYRSKVGSQSTLEFTTDKVNSYDTTITSRNFISEKVIRTSSADETNRYLATSVDHIYKDLNPKIIRRAATDRPVTYEQRVLVRYLQPPPLPPPEPLIIKEVRPEQPPPPPPLVIHEQSTHVSQAPPLILRERPPIPPPRCSSETSIRYLPPLPAPPRSVVIERYPAPPAKPRDIVIERWLPYGAQSERRTIVQPAPPPIEYPKPSYTIVAYDNVQIRIVRKLEKLGVTQENPEAYVARYGNSLLDSATLVQEARNAGVVEDISTPLSSSSTITHRRVNTVGFDHSNEIINQDYSSSAGTTYEGHHRVTGGETIALGSRTYSSSSGSHLLGHSTSSGNITEIQGGYRVGDAAYRY</sequence>